<dbReference type="SUPFAM" id="SSF102114">
    <property type="entry name" value="Radical SAM enzymes"/>
    <property type="match status" value="1"/>
</dbReference>
<evidence type="ECO:0000313" key="9">
    <source>
        <dbReference type="Proteomes" id="UP001217838"/>
    </source>
</evidence>
<dbReference type="PANTHER" id="PTHR11228">
    <property type="entry name" value="RADICAL SAM DOMAIN PROTEIN"/>
    <property type="match status" value="1"/>
</dbReference>
<dbReference type="Pfam" id="PF13186">
    <property type="entry name" value="SPASM"/>
    <property type="match status" value="1"/>
</dbReference>
<dbReference type="NCBIfam" id="TIGR04085">
    <property type="entry name" value="rSAM_more_4Fe4S"/>
    <property type="match status" value="1"/>
</dbReference>
<dbReference type="InterPro" id="IPR058240">
    <property type="entry name" value="rSAM_sf"/>
</dbReference>
<dbReference type="SFLD" id="SFLDG01386">
    <property type="entry name" value="main_SPASM_domain-containing"/>
    <property type="match status" value="1"/>
</dbReference>
<dbReference type="InterPro" id="IPR006638">
    <property type="entry name" value="Elp3/MiaA/NifB-like_rSAM"/>
</dbReference>
<evidence type="ECO:0000256" key="2">
    <source>
        <dbReference type="ARBA" id="ARBA00022691"/>
    </source>
</evidence>
<dbReference type="SFLD" id="SFLDS00029">
    <property type="entry name" value="Radical_SAM"/>
    <property type="match status" value="1"/>
</dbReference>
<gene>
    <name evidence="8" type="ORF">POL58_42985</name>
</gene>
<keyword evidence="9" id="KW-1185">Reference proteome</keyword>
<evidence type="ECO:0000256" key="6">
    <source>
        <dbReference type="SAM" id="MobiDB-lite"/>
    </source>
</evidence>
<keyword evidence="2" id="KW-0949">S-adenosyl-L-methionine</keyword>
<dbReference type="Proteomes" id="UP001217838">
    <property type="component" value="Unassembled WGS sequence"/>
</dbReference>
<dbReference type="EMBL" id="JAQNDN010000024">
    <property type="protein sequence ID" value="MDC0674591.1"/>
    <property type="molecule type" value="Genomic_DNA"/>
</dbReference>
<dbReference type="InterPro" id="IPR013785">
    <property type="entry name" value="Aldolase_TIM"/>
</dbReference>
<evidence type="ECO:0000259" key="7">
    <source>
        <dbReference type="PROSITE" id="PS51918"/>
    </source>
</evidence>
<dbReference type="CDD" id="cd01335">
    <property type="entry name" value="Radical_SAM"/>
    <property type="match status" value="1"/>
</dbReference>
<reference evidence="8 9" key="1">
    <citation type="submission" date="2022-11" db="EMBL/GenBank/DDBJ databases">
        <title>Minimal conservation of predation-associated metabolite biosynthetic gene clusters underscores biosynthetic potential of Myxococcota including descriptions for ten novel species: Archangium lansinium sp. nov., Myxococcus landrumus sp. nov., Nannocystis bai.</title>
        <authorList>
            <person name="Ahearne A."/>
            <person name="Stevens C."/>
            <person name="Dowd S."/>
        </authorList>
    </citation>
    <scope>NUCLEOTIDE SEQUENCE [LARGE SCALE GENOMIC DNA]</scope>
    <source>
        <strain evidence="8 9">NCELM</strain>
    </source>
</reference>
<keyword evidence="4" id="KW-0408">Iron</keyword>
<dbReference type="InterPro" id="IPR050377">
    <property type="entry name" value="Radical_SAM_PqqE_MftC-like"/>
</dbReference>
<comment type="caution">
    <text evidence="8">The sequence shown here is derived from an EMBL/GenBank/DDBJ whole genome shotgun (WGS) entry which is preliminary data.</text>
</comment>
<dbReference type="SFLD" id="SFLDG01067">
    <property type="entry name" value="SPASM/twitch_domain_containing"/>
    <property type="match status" value="1"/>
</dbReference>
<comment type="cofactor">
    <cofactor evidence="1">
        <name>[4Fe-4S] cluster</name>
        <dbReference type="ChEBI" id="CHEBI:49883"/>
    </cofactor>
</comment>
<evidence type="ECO:0000256" key="4">
    <source>
        <dbReference type="ARBA" id="ARBA00023004"/>
    </source>
</evidence>
<evidence type="ECO:0000256" key="3">
    <source>
        <dbReference type="ARBA" id="ARBA00022723"/>
    </source>
</evidence>
<dbReference type="SMART" id="SM00729">
    <property type="entry name" value="Elp3"/>
    <property type="match status" value="1"/>
</dbReference>
<dbReference type="PROSITE" id="PS51918">
    <property type="entry name" value="RADICAL_SAM"/>
    <property type="match status" value="1"/>
</dbReference>
<organism evidence="8 9">
    <name type="scientific">Nannocystis radixulma</name>
    <dbReference type="NCBI Taxonomy" id="2995305"/>
    <lineage>
        <taxon>Bacteria</taxon>
        <taxon>Pseudomonadati</taxon>
        <taxon>Myxococcota</taxon>
        <taxon>Polyangia</taxon>
        <taxon>Nannocystales</taxon>
        <taxon>Nannocystaceae</taxon>
        <taxon>Nannocystis</taxon>
    </lineage>
</organism>
<evidence type="ECO:0000313" key="8">
    <source>
        <dbReference type="EMBL" id="MDC0674591.1"/>
    </source>
</evidence>
<accession>A0ABT5BKA9</accession>
<dbReference type="Gene3D" id="3.20.20.70">
    <property type="entry name" value="Aldolase class I"/>
    <property type="match status" value="1"/>
</dbReference>
<evidence type="ECO:0000256" key="5">
    <source>
        <dbReference type="ARBA" id="ARBA00023014"/>
    </source>
</evidence>
<name>A0ABT5BKA9_9BACT</name>
<evidence type="ECO:0000256" key="1">
    <source>
        <dbReference type="ARBA" id="ARBA00001966"/>
    </source>
</evidence>
<feature type="region of interest" description="Disordered" evidence="6">
    <location>
        <begin position="424"/>
        <end position="448"/>
    </location>
</feature>
<dbReference type="RefSeq" id="WP_272008973.1">
    <property type="nucleotide sequence ID" value="NZ_JAQNDN010000024.1"/>
</dbReference>
<keyword evidence="3" id="KW-0479">Metal-binding</keyword>
<feature type="domain" description="Radical SAM core" evidence="7">
    <location>
        <begin position="30"/>
        <end position="246"/>
    </location>
</feature>
<protein>
    <submittedName>
        <fullName evidence="8">Radical SAM protein</fullName>
    </submittedName>
</protein>
<keyword evidence="5" id="KW-0411">Iron-sulfur</keyword>
<dbReference type="PANTHER" id="PTHR11228:SF22">
    <property type="entry name" value="PEPTIDE BIOSYNTHESIS PROTEIN YYDG-RELATED"/>
    <property type="match status" value="1"/>
</dbReference>
<dbReference type="InterPro" id="IPR007197">
    <property type="entry name" value="rSAM"/>
</dbReference>
<proteinExistence type="predicted"/>
<dbReference type="Pfam" id="PF04055">
    <property type="entry name" value="Radical_SAM"/>
    <property type="match status" value="1"/>
</dbReference>
<sequence length="448" mass="49236">MKLADARRRLPVVAGLPQAADRYGRPGAPRGNPTWAIWELTLACDQKCVHCGPRAGQRRPHELDTDECLRVVAELKDLGCGEVVLIGGEAYLRNDFILVVRAIREAGMKCMITTGGLNLDDDRLAAMIDAGMSSLAVSIDGLEATHDGLRGVPGSWRAAFSTLRRARAAGLPIASNCQINQRTRHELLDLLELLAAEGIRAWQLQLTVAHGNAADHPELILQPYMVPELFVTLERVIDRCNALGIRFWPANSLGYFGPLETRLRAALRTHWRGCGAGVNTLGIDSDGGIKNCPSLGGPLNVGGNWRERSIREIWDDSYQLGYIRRRTLDDLWGYCRECYYAETCMAGCTAASEPLLGRPGNNPFCAHRAEVMQARGLRERIEHVAPASGKSFDNGLFRVVREHIDPELRRVHGPVHVDEPRVSRAVEPFGPGRPIDGEAGQEPAQETA</sequence>
<dbReference type="InterPro" id="IPR023885">
    <property type="entry name" value="4Fe4S-binding_SPASM_dom"/>
</dbReference>